<dbReference type="RefSeq" id="WP_035168868.1">
    <property type="nucleotide sequence ID" value="NZ_WJNC01000006.1"/>
</dbReference>
<sequence>MKKYVKYTIGFSGIGVLIGLAISLVFNYLNGSTIYYPSSPNFVNQFAHPLNSVTVSVILWMLIGCVFGFGSLIFELKNWSLLKKTIINFCAYYAGFAPLAILCGWFPLTWLNFAIFTLIFIVIYAIIWSLNWYSIKKEIRSINQQIKK</sequence>
<feature type="transmembrane region" description="Helical" evidence="1">
    <location>
        <begin position="86"/>
        <end position="107"/>
    </location>
</feature>
<dbReference type="Proteomes" id="UP000027731">
    <property type="component" value="Unassembled WGS sequence"/>
</dbReference>
<keyword evidence="1" id="KW-0812">Transmembrane</keyword>
<feature type="transmembrane region" description="Helical" evidence="1">
    <location>
        <begin position="7"/>
        <end position="29"/>
    </location>
</feature>
<keyword evidence="1" id="KW-0472">Membrane</keyword>
<keyword evidence="1" id="KW-1133">Transmembrane helix</keyword>
<feature type="transmembrane region" description="Helical" evidence="1">
    <location>
        <begin position="49"/>
        <end position="74"/>
    </location>
</feature>
<feature type="transmembrane region" description="Helical" evidence="1">
    <location>
        <begin position="113"/>
        <end position="133"/>
    </location>
</feature>
<evidence type="ECO:0000256" key="1">
    <source>
        <dbReference type="SAM" id="Phobius"/>
    </source>
</evidence>
<name>A0A073JPY6_LIMRT</name>
<dbReference type="EMBL" id="JOSX01000013">
    <property type="protein sequence ID" value="KEK15551.1"/>
    <property type="molecule type" value="Genomic_DNA"/>
</dbReference>
<dbReference type="PATRIC" id="fig|1598.90.peg.869"/>
<protein>
    <submittedName>
        <fullName evidence="2">Membrane protein</fullName>
    </submittedName>
</protein>
<gene>
    <name evidence="2" type="ORF">LR3_07195</name>
</gene>
<accession>A0A073JPY6</accession>
<evidence type="ECO:0000313" key="2">
    <source>
        <dbReference type="EMBL" id="KEK15551.1"/>
    </source>
</evidence>
<evidence type="ECO:0000313" key="3">
    <source>
        <dbReference type="Proteomes" id="UP000027731"/>
    </source>
</evidence>
<comment type="caution">
    <text evidence="2">The sequence shown here is derived from an EMBL/GenBank/DDBJ whole genome shotgun (WGS) entry which is preliminary data.</text>
</comment>
<reference evidence="2 3" key="1">
    <citation type="submission" date="2014-06" db="EMBL/GenBank/DDBJ databases">
        <title>Genetic determinant of reutericyclin biosynthesis of Lactobacillus reuteri.</title>
        <authorList>
            <person name="Lin X."/>
            <person name="Duar R."/>
            <person name="Walter J."/>
            <person name="Gaenzle M."/>
        </authorList>
    </citation>
    <scope>NUCLEOTIDE SEQUENCE [LARGE SCALE GENOMIC DNA]</scope>
    <source>
        <strain evidence="2 3">LTH2584</strain>
    </source>
</reference>
<dbReference type="AlphaFoldDB" id="A0A073JPY6"/>
<organism evidence="2 3">
    <name type="scientific">Limosilactobacillus reuteri</name>
    <name type="common">Lactobacillus reuteri</name>
    <dbReference type="NCBI Taxonomy" id="1598"/>
    <lineage>
        <taxon>Bacteria</taxon>
        <taxon>Bacillati</taxon>
        <taxon>Bacillota</taxon>
        <taxon>Bacilli</taxon>
        <taxon>Lactobacillales</taxon>
        <taxon>Lactobacillaceae</taxon>
        <taxon>Limosilactobacillus</taxon>
    </lineage>
</organism>
<dbReference type="InterPro" id="IPR021560">
    <property type="entry name" value="DUF3021"/>
</dbReference>
<dbReference type="Pfam" id="PF11457">
    <property type="entry name" value="DUF3021"/>
    <property type="match status" value="1"/>
</dbReference>
<proteinExistence type="predicted"/>